<dbReference type="InterPro" id="IPR019888">
    <property type="entry name" value="Tscrpt_reg_AsnC-like"/>
</dbReference>
<keyword evidence="1" id="KW-0805">Transcription regulation</keyword>
<dbReference type="SMART" id="SM00344">
    <property type="entry name" value="HTH_ASNC"/>
    <property type="match status" value="1"/>
</dbReference>
<gene>
    <name evidence="6" type="ORF">SAMN04488056_10525</name>
</gene>
<reference evidence="6 7" key="1">
    <citation type="submission" date="2016-10" db="EMBL/GenBank/DDBJ databases">
        <authorList>
            <person name="de Groot N.N."/>
        </authorList>
    </citation>
    <scope>NUCLEOTIDE SEQUENCE [LARGE SCALE GENOMIC DNA]</scope>
    <source>
        <strain evidence="6 7">CGMCC 1.9157</strain>
    </source>
</reference>
<evidence type="ECO:0000313" key="7">
    <source>
        <dbReference type="Proteomes" id="UP000199236"/>
    </source>
</evidence>
<dbReference type="Gene3D" id="1.10.10.10">
    <property type="entry name" value="Winged helix-like DNA-binding domain superfamily/Winged helix DNA-binding domain"/>
    <property type="match status" value="1"/>
</dbReference>
<protein>
    <submittedName>
        <fullName evidence="6">Lrp/AsnC family transcriptional regulator, leucine-responsive regulatory protein</fullName>
    </submittedName>
</protein>
<accession>A0A1I5GKC8</accession>
<dbReference type="PRINTS" id="PR00033">
    <property type="entry name" value="HTHASNC"/>
</dbReference>
<dbReference type="SUPFAM" id="SSF54909">
    <property type="entry name" value="Dimeric alpha+beta barrel"/>
    <property type="match status" value="1"/>
</dbReference>
<dbReference type="InterPro" id="IPR000485">
    <property type="entry name" value="AsnC-type_HTH_dom"/>
</dbReference>
<dbReference type="Gene3D" id="3.30.70.920">
    <property type="match status" value="1"/>
</dbReference>
<keyword evidence="4" id="KW-1133">Transmembrane helix</keyword>
<sequence length="177" mass="19961">MSDGVYRWFVISFCAILLFLRGIIYKLAYMTDFVADDIDRAILDLLYRDSRMSLRSIGAAVGLAAPSIRDRILRMEDLGVIEGFGIRINRRKLGYTLEAILRVEPLPGKLHSVEKTLEALPEIVECSVVTGEDCFVARLVLREIGDLDRLLGPLHDMARTKTSIVHRQPVPLRNPPV</sequence>
<organism evidence="6 7">
    <name type="scientific">Cohaesibacter marisflavi</name>
    <dbReference type="NCBI Taxonomy" id="655353"/>
    <lineage>
        <taxon>Bacteria</taxon>
        <taxon>Pseudomonadati</taxon>
        <taxon>Pseudomonadota</taxon>
        <taxon>Alphaproteobacteria</taxon>
        <taxon>Hyphomicrobiales</taxon>
        <taxon>Cohaesibacteraceae</taxon>
    </lineage>
</organism>
<dbReference type="InterPro" id="IPR036390">
    <property type="entry name" value="WH_DNA-bd_sf"/>
</dbReference>
<keyword evidence="4" id="KW-0472">Membrane</keyword>
<name>A0A1I5GKC8_9HYPH</name>
<evidence type="ECO:0000256" key="3">
    <source>
        <dbReference type="ARBA" id="ARBA00023163"/>
    </source>
</evidence>
<proteinExistence type="predicted"/>
<dbReference type="InterPro" id="IPR019887">
    <property type="entry name" value="Tscrpt_reg_AsnC/Lrp_C"/>
</dbReference>
<dbReference type="GO" id="GO:0005829">
    <property type="term" value="C:cytosol"/>
    <property type="evidence" value="ECO:0007669"/>
    <property type="project" value="TreeGrafter"/>
</dbReference>
<dbReference type="PROSITE" id="PS50956">
    <property type="entry name" value="HTH_ASNC_2"/>
    <property type="match status" value="1"/>
</dbReference>
<feature type="transmembrane region" description="Helical" evidence="4">
    <location>
        <begin position="6"/>
        <end position="24"/>
    </location>
</feature>
<keyword evidence="3" id="KW-0804">Transcription</keyword>
<dbReference type="EMBL" id="FOVR01000005">
    <property type="protein sequence ID" value="SFO36448.1"/>
    <property type="molecule type" value="Genomic_DNA"/>
</dbReference>
<dbReference type="InterPro" id="IPR036388">
    <property type="entry name" value="WH-like_DNA-bd_sf"/>
</dbReference>
<dbReference type="Proteomes" id="UP000199236">
    <property type="component" value="Unassembled WGS sequence"/>
</dbReference>
<evidence type="ECO:0000256" key="1">
    <source>
        <dbReference type="ARBA" id="ARBA00023015"/>
    </source>
</evidence>
<dbReference type="AlphaFoldDB" id="A0A1I5GKC8"/>
<dbReference type="GO" id="GO:0043565">
    <property type="term" value="F:sequence-specific DNA binding"/>
    <property type="evidence" value="ECO:0007669"/>
    <property type="project" value="InterPro"/>
</dbReference>
<keyword evidence="7" id="KW-1185">Reference proteome</keyword>
<evidence type="ECO:0000259" key="5">
    <source>
        <dbReference type="PROSITE" id="PS50956"/>
    </source>
</evidence>
<dbReference type="PANTHER" id="PTHR30154">
    <property type="entry name" value="LEUCINE-RESPONSIVE REGULATORY PROTEIN"/>
    <property type="match status" value="1"/>
</dbReference>
<dbReference type="SUPFAM" id="SSF46785">
    <property type="entry name" value="Winged helix' DNA-binding domain"/>
    <property type="match status" value="1"/>
</dbReference>
<dbReference type="PANTHER" id="PTHR30154:SF51">
    <property type="entry name" value="ASNC-FAMILY TRANSCRIPTIONAL REGULATORY PROTEIN"/>
    <property type="match status" value="1"/>
</dbReference>
<keyword evidence="4" id="KW-0812">Transmembrane</keyword>
<feature type="domain" description="HTH asnC-type" evidence="5">
    <location>
        <begin position="35"/>
        <end position="96"/>
    </location>
</feature>
<evidence type="ECO:0000256" key="4">
    <source>
        <dbReference type="SAM" id="Phobius"/>
    </source>
</evidence>
<dbReference type="STRING" id="655353.SAMN04488056_10525"/>
<dbReference type="Pfam" id="PF01037">
    <property type="entry name" value="AsnC_trans_reg"/>
    <property type="match status" value="1"/>
</dbReference>
<dbReference type="Pfam" id="PF13404">
    <property type="entry name" value="HTH_AsnC-type"/>
    <property type="match status" value="1"/>
</dbReference>
<dbReference type="GO" id="GO:0043200">
    <property type="term" value="P:response to amino acid"/>
    <property type="evidence" value="ECO:0007669"/>
    <property type="project" value="TreeGrafter"/>
</dbReference>
<evidence type="ECO:0000256" key="2">
    <source>
        <dbReference type="ARBA" id="ARBA00023125"/>
    </source>
</evidence>
<keyword evidence="2" id="KW-0238">DNA-binding</keyword>
<dbReference type="InterPro" id="IPR011008">
    <property type="entry name" value="Dimeric_a/b-barrel"/>
</dbReference>
<evidence type="ECO:0000313" key="6">
    <source>
        <dbReference type="EMBL" id="SFO36448.1"/>
    </source>
</evidence>